<keyword evidence="2" id="KW-1185">Reference proteome</keyword>
<dbReference type="Proteomes" id="UP001138709">
    <property type="component" value="Unassembled WGS sequence"/>
</dbReference>
<evidence type="ECO:0000313" key="1">
    <source>
        <dbReference type="EMBL" id="MBR0682216.1"/>
    </source>
</evidence>
<proteinExistence type="predicted"/>
<reference evidence="1" key="1">
    <citation type="submission" date="2020-01" db="EMBL/GenBank/DDBJ databases">
        <authorList>
            <person name="Rat A."/>
        </authorList>
    </citation>
    <scope>NUCLEOTIDE SEQUENCE</scope>
    <source>
        <strain evidence="1">LMG 31228</strain>
    </source>
</reference>
<dbReference type="PROSITE" id="PS51257">
    <property type="entry name" value="PROKAR_LIPOPROTEIN"/>
    <property type="match status" value="1"/>
</dbReference>
<dbReference type="RefSeq" id="WP_211847752.1">
    <property type="nucleotide sequence ID" value="NZ_JAAEDL010000017.1"/>
</dbReference>
<protein>
    <submittedName>
        <fullName evidence="1">Uncharacterized protein</fullName>
    </submittedName>
</protein>
<organism evidence="1 2">
    <name type="scientific">Neoroseomonas eburnea</name>
    <dbReference type="NCBI Taxonomy" id="1346889"/>
    <lineage>
        <taxon>Bacteria</taxon>
        <taxon>Pseudomonadati</taxon>
        <taxon>Pseudomonadota</taxon>
        <taxon>Alphaproteobacteria</taxon>
        <taxon>Acetobacterales</taxon>
        <taxon>Acetobacteraceae</taxon>
        <taxon>Neoroseomonas</taxon>
    </lineage>
</organism>
<reference evidence="1" key="2">
    <citation type="journal article" date="2021" name="Syst. Appl. Microbiol.">
        <title>Roseomonas hellenica sp. nov., isolated from roots of wild-growing Alkanna tinctoria.</title>
        <authorList>
            <person name="Rat A."/>
            <person name="Naranjo H.D."/>
            <person name="Lebbe L."/>
            <person name="Cnockaert M."/>
            <person name="Krigas N."/>
            <person name="Grigoriadou K."/>
            <person name="Maloupa E."/>
            <person name="Willems A."/>
        </authorList>
    </citation>
    <scope>NUCLEOTIDE SEQUENCE</scope>
    <source>
        <strain evidence="1">LMG 31228</strain>
    </source>
</reference>
<name>A0A9X9XET0_9PROT</name>
<comment type="caution">
    <text evidence="1">The sequence shown here is derived from an EMBL/GenBank/DDBJ whole genome shotgun (WGS) entry which is preliminary data.</text>
</comment>
<sequence length="127" mass="13208">MRAVGFGVAVVLAGCGVADHYPPSSPMDAPAIEFRNAAGEGRWCTSPSVPRAFAEAQYRSCRDSLLAGGYREIGPWCGARAPTEGETATSVALSALGGGILGAVNAGRLADVQRIHYEECQRRAAAQ</sequence>
<accession>A0A9X9XET0</accession>
<dbReference type="EMBL" id="JAAEDL010000017">
    <property type="protein sequence ID" value="MBR0682216.1"/>
    <property type="molecule type" value="Genomic_DNA"/>
</dbReference>
<dbReference type="AlphaFoldDB" id="A0A9X9XET0"/>
<gene>
    <name evidence="1" type="ORF">GXW74_17125</name>
</gene>
<evidence type="ECO:0000313" key="2">
    <source>
        <dbReference type="Proteomes" id="UP001138709"/>
    </source>
</evidence>